<keyword evidence="2" id="KW-1185">Reference proteome</keyword>
<gene>
    <name evidence="1" type="ordered locus">SL003B_1630</name>
</gene>
<organism evidence="1 2">
    <name type="scientific">Polymorphum gilvum (strain LMG 25793 / CGMCC 1.9160 / SL003B-26A1)</name>
    <dbReference type="NCBI Taxonomy" id="991905"/>
    <lineage>
        <taxon>Bacteria</taxon>
        <taxon>Pseudomonadati</taxon>
        <taxon>Pseudomonadota</taxon>
        <taxon>Alphaproteobacteria</taxon>
        <taxon>Rhodobacterales</taxon>
        <taxon>Paracoccaceae</taxon>
        <taxon>Polymorphum</taxon>
    </lineage>
</organism>
<accession>F2J516</accession>
<dbReference type="STRING" id="991905.SL003B_1630"/>
<dbReference type="AlphaFoldDB" id="F2J516"/>
<reference evidence="1 2" key="1">
    <citation type="journal article" date="2011" name="J. Bacteriol.">
        <title>Complete genome sequence of Polymorphum gilvum SL003B-26A1T, a crude oil-degrading bacterium from oil-polluted saline soil.</title>
        <authorList>
            <person name="Li S.G."/>
            <person name="Tang Y.Q."/>
            <person name="Nie Y."/>
            <person name="Cai M."/>
            <person name="Wu X.L."/>
        </authorList>
    </citation>
    <scope>NUCLEOTIDE SEQUENCE [LARGE SCALE GENOMIC DNA]</scope>
    <source>
        <strain evidence="2">LMG 25793 / CGMCC 1.9160 / SL003B-26A1</strain>
    </source>
</reference>
<dbReference type="PATRIC" id="fig|991905.3.peg.1675"/>
<dbReference type="RefSeq" id="WP_013652375.1">
    <property type="nucleotide sequence ID" value="NC_015259.1"/>
</dbReference>
<dbReference type="eggNOG" id="ENOG5032Z6W">
    <property type="taxonomic scope" value="Bacteria"/>
</dbReference>
<dbReference type="Pfam" id="PF11324">
    <property type="entry name" value="DUF3126"/>
    <property type="match status" value="1"/>
</dbReference>
<dbReference type="HOGENOM" id="CLU_184505_0_0_5"/>
<dbReference type="InterPro" id="IPR021473">
    <property type="entry name" value="DUF3126"/>
</dbReference>
<evidence type="ECO:0000313" key="1">
    <source>
        <dbReference type="EMBL" id="ADZ70058.1"/>
    </source>
</evidence>
<dbReference type="OrthoDB" id="7632283at2"/>
<proteinExistence type="predicted"/>
<name>F2J516_POLGS</name>
<protein>
    <submittedName>
        <fullName evidence="1">Hypothetical conserved protein</fullName>
    </submittedName>
</protein>
<dbReference type="Proteomes" id="UP000008130">
    <property type="component" value="Chromosome"/>
</dbReference>
<dbReference type="EMBL" id="CP002568">
    <property type="protein sequence ID" value="ADZ70058.1"/>
    <property type="molecule type" value="Genomic_DNA"/>
</dbReference>
<evidence type="ECO:0000313" key="2">
    <source>
        <dbReference type="Proteomes" id="UP000008130"/>
    </source>
</evidence>
<dbReference type="KEGG" id="pgv:SL003B_1630"/>
<sequence length="72" mass="8467">MKADEIGKIEAYLRRKFSLPTIKLRARPRKDDSAEVYIGDEFIGVVFRDDEDEDLSWNFQMAILEIDLDDED</sequence>